<evidence type="ECO:0000313" key="8">
    <source>
        <dbReference type="EMBL" id="CAB5021797.1"/>
    </source>
</evidence>
<dbReference type="InterPro" id="IPR027417">
    <property type="entry name" value="P-loop_NTPase"/>
</dbReference>
<reference evidence="7" key="1">
    <citation type="submission" date="2020-05" db="EMBL/GenBank/DDBJ databases">
        <authorList>
            <person name="Chiriac C."/>
            <person name="Salcher M."/>
            <person name="Ghai R."/>
            <person name="Kavagutti S V."/>
        </authorList>
    </citation>
    <scope>NUCLEOTIDE SEQUENCE</scope>
</reference>
<dbReference type="GO" id="GO:0055052">
    <property type="term" value="C:ATP-binding cassette (ABC) transporter complex, substrate-binding subunit-containing"/>
    <property type="evidence" value="ECO:0007669"/>
    <property type="project" value="TreeGrafter"/>
</dbReference>
<evidence type="ECO:0000313" key="6">
    <source>
        <dbReference type="EMBL" id="CAB4907197.1"/>
    </source>
</evidence>
<proteinExistence type="predicted"/>
<feature type="domain" description="ABC transporter" evidence="4">
    <location>
        <begin position="4"/>
        <end position="236"/>
    </location>
</feature>
<evidence type="ECO:0000256" key="1">
    <source>
        <dbReference type="ARBA" id="ARBA00022448"/>
    </source>
</evidence>
<accession>A0A6J7NE66</accession>
<dbReference type="InterPro" id="IPR017871">
    <property type="entry name" value="ABC_transporter-like_CS"/>
</dbReference>
<dbReference type="InterPro" id="IPR015855">
    <property type="entry name" value="ABC_transpr_MalK-like"/>
</dbReference>
<dbReference type="InterPro" id="IPR008995">
    <property type="entry name" value="Mo/tungstate-bd_C_term_dom"/>
</dbReference>
<protein>
    <submittedName>
        <fullName evidence="7">Unannotated protein</fullName>
    </submittedName>
</protein>
<evidence type="ECO:0000313" key="7">
    <source>
        <dbReference type="EMBL" id="CAB4988799.1"/>
    </source>
</evidence>
<organism evidence="7">
    <name type="scientific">freshwater metagenome</name>
    <dbReference type="NCBI Taxonomy" id="449393"/>
    <lineage>
        <taxon>unclassified sequences</taxon>
        <taxon>metagenomes</taxon>
        <taxon>ecological metagenomes</taxon>
    </lineage>
</organism>
<dbReference type="InterPro" id="IPR012340">
    <property type="entry name" value="NA-bd_OB-fold"/>
</dbReference>
<name>A0A6J7NE66_9ZZZZ</name>
<dbReference type="Gene3D" id="3.40.50.300">
    <property type="entry name" value="P-loop containing nucleotide triphosphate hydrolases"/>
    <property type="match status" value="1"/>
</dbReference>
<dbReference type="AlphaFoldDB" id="A0A6J7NE66"/>
<dbReference type="InterPro" id="IPR003593">
    <property type="entry name" value="AAA+_ATPase"/>
</dbReference>
<gene>
    <name evidence="5" type="ORF">UFOPK2967_00831</name>
    <name evidence="6" type="ORF">UFOPK3587_00860</name>
    <name evidence="7" type="ORF">UFOPK3984_00887</name>
    <name evidence="8" type="ORF">UFOPK4114_00885</name>
</gene>
<sequence length="360" mass="38523">MASVVFEKATRIYPGTTVPAVDKLDLVVKDGEFLVLVGPSGCGKSTSLRMLAGLEEIDNGRILIGDRDVTNVAPKDRDIAMVFQSYALYPHMSVAENMGFALKIAGVSKEERDRRVLEAAKLLDLEPYLDRKPKALSGGQRQRVAMGRAIVREPQVFLMDEPLSNLDAKLRVATRTQIAALQRRLGITTVYVTHDQVEAMTMGDRVAVLKDGLLQQVDTPRNLYDNPANAFVAGFIGSPAMNLLVAPVSGGVAKLGGLSIPVPSSAGSTVTVGVRPESFTPSSAGFDVLVEVVEELGADAFVYGKPADSTIKFAHSSDEGAQVIIRWDPKSPPKPGTTISVVANPEAIHLFDSATGVRLE</sequence>
<dbReference type="EMBL" id="CAFBMN010000054">
    <property type="protein sequence ID" value="CAB4907197.1"/>
    <property type="molecule type" value="Genomic_DNA"/>
</dbReference>
<dbReference type="SMART" id="SM00382">
    <property type="entry name" value="AAA"/>
    <property type="match status" value="1"/>
</dbReference>
<dbReference type="PROSITE" id="PS50893">
    <property type="entry name" value="ABC_TRANSPORTER_2"/>
    <property type="match status" value="1"/>
</dbReference>
<evidence type="ECO:0000256" key="3">
    <source>
        <dbReference type="ARBA" id="ARBA00022840"/>
    </source>
</evidence>
<dbReference type="InterPro" id="IPR003439">
    <property type="entry name" value="ABC_transporter-like_ATP-bd"/>
</dbReference>
<evidence type="ECO:0000256" key="2">
    <source>
        <dbReference type="ARBA" id="ARBA00022741"/>
    </source>
</evidence>
<keyword evidence="3" id="KW-0067">ATP-binding</keyword>
<dbReference type="PANTHER" id="PTHR43875">
    <property type="entry name" value="MALTODEXTRIN IMPORT ATP-BINDING PROTEIN MSMX"/>
    <property type="match status" value="1"/>
</dbReference>
<dbReference type="Pfam" id="PF17912">
    <property type="entry name" value="OB_MalK"/>
    <property type="match status" value="1"/>
</dbReference>
<dbReference type="PANTHER" id="PTHR43875:SF1">
    <property type="entry name" value="OSMOPROTECTIVE COMPOUNDS UPTAKE ATP-BINDING PROTEIN GGTA"/>
    <property type="match status" value="1"/>
</dbReference>
<keyword evidence="1" id="KW-0813">Transport</keyword>
<dbReference type="EMBL" id="CAFAAC010000055">
    <property type="protein sequence ID" value="CAB4789528.1"/>
    <property type="molecule type" value="Genomic_DNA"/>
</dbReference>
<dbReference type="EMBL" id="CAFBPP010000049">
    <property type="protein sequence ID" value="CAB5021797.1"/>
    <property type="molecule type" value="Genomic_DNA"/>
</dbReference>
<evidence type="ECO:0000259" key="4">
    <source>
        <dbReference type="PROSITE" id="PS50893"/>
    </source>
</evidence>
<dbReference type="GO" id="GO:0005524">
    <property type="term" value="F:ATP binding"/>
    <property type="evidence" value="ECO:0007669"/>
    <property type="project" value="UniProtKB-KW"/>
</dbReference>
<dbReference type="Gene3D" id="2.40.50.140">
    <property type="entry name" value="Nucleic acid-binding proteins"/>
    <property type="match status" value="1"/>
</dbReference>
<dbReference type="NCBIfam" id="NF008653">
    <property type="entry name" value="PRK11650.1"/>
    <property type="match status" value="1"/>
</dbReference>
<dbReference type="SUPFAM" id="SSF50331">
    <property type="entry name" value="MOP-like"/>
    <property type="match status" value="1"/>
</dbReference>
<dbReference type="EMBL" id="CAFBOP010000043">
    <property type="protein sequence ID" value="CAB4988799.1"/>
    <property type="molecule type" value="Genomic_DNA"/>
</dbReference>
<dbReference type="GO" id="GO:0008643">
    <property type="term" value="P:carbohydrate transport"/>
    <property type="evidence" value="ECO:0007669"/>
    <property type="project" value="InterPro"/>
</dbReference>
<dbReference type="PROSITE" id="PS00211">
    <property type="entry name" value="ABC_TRANSPORTER_1"/>
    <property type="match status" value="1"/>
</dbReference>
<evidence type="ECO:0000313" key="5">
    <source>
        <dbReference type="EMBL" id="CAB4789528.1"/>
    </source>
</evidence>
<dbReference type="InterPro" id="IPR040582">
    <property type="entry name" value="OB_MalK-like"/>
</dbReference>
<dbReference type="FunFam" id="3.40.50.300:FF:000042">
    <property type="entry name" value="Maltose/maltodextrin ABC transporter, ATP-binding protein"/>
    <property type="match status" value="1"/>
</dbReference>
<keyword evidence="2" id="KW-0547">Nucleotide-binding</keyword>
<dbReference type="InterPro" id="IPR047641">
    <property type="entry name" value="ABC_transpr_MalK/UgpC-like"/>
</dbReference>
<dbReference type="GO" id="GO:0016887">
    <property type="term" value="F:ATP hydrolysis activity"/>
    <property type="evidence" value="ECO:0007669"/>
    <property type="project" value="InterPro"/>
</dbReference>
<dbReference type="Pfam" id="PF00005">
    <property type="entry name" value="ABC_tran"/>
    <property type="match status" value="1"/>
</dbReference>
<dbReference type="Gene3D" id="2.40.50.100">
    <property type="match status" value="1"/>
</dbReference>
<dbReference type="SUPFAM" id="SSF52540">
    <property type="entry name" value="P-loop containing nucleoside triphosphate hydrolases"/>
    <property type="match status" value="1"/>
</dbReference>
<dbReference type="GO" id="GO:0140359">
    <property type="term" value="F:ABC-type transporter activity"/>
    <property type="evidence" value="ECO:0007669"/>
    <property type="project" value="InterPro"/>
</dbReference>
<dbReference type="CDD" id="cd03301">
    <property type="entry name" value="ABC_MalK_N"/>
    <property type="match status" value="1"/>
</dbReference>